<evidence type="ECO:0000259" key="5">
    <source>
        <dbReference type="Pfam" id="PF01869"/>
    </source>
</evidence>
<evidence type="ECO:0000256" key="3">
    <source>
        <dbReference type="ARBA" id="ARBA00023004"/>
    </source>
</evidence>
<keyword evidence="8" id="KW-1185">Reference proteome</keyword>
<gene>
    <name evidence="7" type="ORF">HYG85_22445</name>
</gene>
<name>A0A8J8SE60_9FIRM</name>
<reference evidence="7 8" key="1">
    <citation type="submission" date="2020-07" db="EMBL/GenBank/DDBJ databases">
        <title>Vallitalea guaymasensis genome.</title>
        <authorList>
            <person name="Postec A."/>
        </authorList>
    </citation>
    <scope>NUCLEOTIDE SEQUENCE [LARGE SCALE GENOMIC DNA]</scope>
    <source>
        <strain evidence="7 8">Ra1766G1</strain>
    </source>
</reference>
<evidence type="ECO:0000313" key="8">
    <source>
        <dbReference type="Proteomes" id="UP000677305"/>
    </source>
</evidence>
<dbReference type="CDD" id="cd24034">
    <property type="entry name" value="ASKHA_NBD_O66634-like_rpt1"/>
    <property type="match status" value="1"/>
</dbReference>
<dbReference type="KEGG" id="vgu:HYG85_22445"/>
<accession>A0A8J8SE60</accession>
<dbReference type="Pfam" id="PF09989">
    <property type="entry name" value="DUF2229"/>
    <property type="match status" value="1"/>
</dbReference>
<dbReference type="EMBL" id="CP058561">
    <property type="protein sequence ID" value="QUH31537.1"/>
    <property type="molecule type" value="Genomic_DNA"/>
</dbReference>
<protein>
    <submittedName>
        <fullName evidence="7">2-hydroxyacyl-CoA dehydratase</fullName>
    </submittedName>
</protein>
<dbReference type="GO" id="GO:0051536">
    <property type="term" value="F:iron-sulfur cluster binding"/>
    <property type="evidence" value="ECO:0007669"/>
    <property type="project" value="UniProtKB-KW"/>
</dbReference>
<evidence type="ECO:0000256" key="1">
    <source>
        <dbReference type="ARBA" id="ARBA00001966"/>
    </source>
</evidence>
<dbReference type="InterPro" id="IPR002731">
    <property type="entry name" value="ATPase_BadF"/>
</dbReference>
<comment type="cofactor">
    <cofactor evidence="1">
        <name>[4Fe-4S] cluster</name>
        <dbReference type="ChEBI" id="CHEBI:49883"/>
    </cofactor>
</comment>
<dbReference type="InterPro" id="IPR008275">
    <property type="entry name" value="CoA_E_activase_dom"/>
</dbReference>
<dbReference type="CDD" id="cd24035">
    <property type="entry name" value="ASKHA_NBD_O66634-like_rpt2"/>
    <property type="match status" value="1"/>
</dbReference>
<keyword evidence="2" id="KW-0479">Metal-binding</keyword>
<dbReference type="InterPro" id="IPR018709">
    <property type="entry name" value="CoA_activase_DUF2229"/>
</dbReference>
<dbReference type="PANTHER" id="PTHR32329:SF4">
    <property type="entry name" value="ACTIVATOR OF 2-HYDROXYACYL-COA DEHYDRATASE"/>
    <property type="match status" value="1"/>
</dbReference>
<feature type="domain" description="ATPase BadF/BadG/BcrA/BcrD type" evidence="5">
    <location>
        <begin position="323"/>
        <end position="577"/>
    </location>
</feature>
<dbReference type="PANTHER" id="PTHR32329">
    <property type="entry name" value="BIFUNCTIONAL PROTEIN [INCLUDES 2-HYDROXYACYL-COA DEHYDRATASE (N-TER) AND ITS ACTIVATOR DOMAIN (C_TERM)-RELATED"/>
    <property type="match status" value="1"/>
</dbReference>
<evidence type="ECO:0000256" key="4">
    <source>
        <dbReference type="ARBA" id="ARBA00023014"/>
    </source>
</evidence>
<dbReference type="SUPFAM" id="SSF53067">
    <property type="entry name" value="Actin-like ATPase domain"/>
    <property type="match status" value="2"/>
</dbReference>
<organism evidence="7 8">
    <name type="scientific">Vallitalea guaymasensis</name>
    <dbReference type="NCBI Taxonomy" id="1185412"/>
    <lineage>
        <taxon>Bacteria</taxon>
        <taxon>Bacillati</taxon>
        <taxon>Bacillota</taxon>
        <taxon>Clostridia</taxon>
        <taxon>Lachnospirales</taxon>
        <taxon>Vallitaleaceae</taxon>
        <taxon>Vallitalea</taxon>
    </lineage>
</organism>
<feature type="domain" description="DUF2229" evidence="6">
    <location>
        <begin position="671"/>
        <end position="890"/>
    </location>
</feature>
<dbReference type="Pfam" id="PF01869">
    <property type="entry name" value="BcrAD_BadFG"/>
    <property type="match status" value="2"/>
</dbReference>
<dbReference type="RefSeq" id="WP_212691530.1">
    <property type="nucleotide sequence ID" value="NZ_CP058561.1"/>
</dbReference>
<dbReference type="NCBIfam" id="TIGR00241">
    <property type="entry name" value="CoA_E_activ"/>
    <property type="match status" value="1"/>
</dbReference>
<evidence type="ECO:0000313" key="7">
    <source>
        <dbReference type="EMBL" id="QUH31537.1"/>
    </source>
</evidence>
<proteinExistence type="predicted"/>
<sequence length="1435" mass="159941">MNNILNVGLDVGSTTVKIVVLNEQGEILYSKYKRHFSDIRLTVGKLIKRAYSHFSDSDITVMVTGSGGMAVSKWINIPFIQEVVACTKAINLKIPDTDVAIELGGEDAKITYFEGDTIEQRMNGTCAGGTGAFIDQMSSLLETDAMGLNELAKKHKVVYPIAARCGVFAKTDIQPLLNEGAAKEDIAVSVFQAVVNQTISGLACGKPIRGNIAFLGGPLYFLSELRQRFIETLNLTSKQSIIPPHSQLFVALGAAIESKKEEPVPFKSILERMENLIDTGTNEVARLQSLFKDKEELDSFMLRHSKNVVERRELSTYEGKCYLGIDAGSTTTKVALIDEDGKLLYSYYGSNGGKPLKQTVDIIKTIYSILPDKAVIANSTVTGYGEALIKEALKVDIGEIETIAHYKAANTFLPGVDFILDIGGQDMKCLRIKNGVIDDILLNEACSSGCGSFLETFAKSLNMNIENFAKSALESKNPVDLGSRCTVFMNSRVKQAQKEGATINDISAGLSYSVIKNALQKVIKIRDPKEMGEKIIVQGGTFYNDSVLRAFEIISEREVIRPNIAGIMGAFGAAIIAKERDNGLESTLLEANQIDSFTFETDLKRCPLCNNHCLLTINKFPGGREHISGNRCERGAGGEKKSKNIPNLYDFKYKRLFDYKPLSEEEAKRGTIGIPRVLNLYENYPYWFTFFTKLGYRVIISPRSTKKLYEEGIETIPSESACYPAKIVHGHIMHLIRKGIKTIFYPCVPYEEKEIKGADNNFNCPIVTSYPETIKHNVEDLENENIKFLNPFLPMDKEERLAERLAEELEGSGISKEEIYEAAGLAWKEKMNVRNDIRKKGEEVVKYLDETGNRGIVLAGRPYHIDPEINHGLTNIITDLGMAILTEDSICHLGNVKRPLRVLDQWAYHSRLYAAAEFVGKKDNIELVQLTSFGCGVDAVTADQVHDILGEHGKIYTLIKIDEGNNLGAIRIRMRSLKAALDERDKSGIQPVKKQINHDRVVFTKEDKKNHTILAPQMSPMHFDFFEVGLKKMGYNVVILPHVDPGAVEEGLKHVNNDACYPSILVVGQIIKALKSGKYDLNNTSVFITQTGGGCRASNYIGFIRKALDDLGINSVPVVSINASGLETNPGFKFTIPLIHRALVATIYGDVLMRVLYATRPYEKVKGSADKLYDKWKQKALKNVENGRIHEFKKNMKGIVKEFDELPIRDILKPKVGVVGEILIKYHPIGNNNLVETLEKEGAEASVPDLLDFFLYCAYNNKFKYEKLNGTKKGWTLSKIAIKVIEMYRKTSKKALENSKRFRAPSSIDEKAVYAEELISLGNQTGEGWFLTGEMVELVKEGVENIVCVQPFACLPNHVVGKSMIKPIRKKYKRANIVAIDYDPGASEVNQLNRIKLMLSVAKSNLEEKNEGKVIDKYIDKKDKEQKDDKELLAL</sequence>
<dbReference type="GO" id="GO:0046872">
    <property type="term" value="F:metal ion binding"/>
    <property type="evidence" value="ECO:0007669"/>
    <property type="project" value="UniProtKB-KW"/>
</dbReference>
<evidence type="ECO:0000259" key="6">
    <source>
        <dbReference type="Pfam" id="PF09989"/>
    </source>
</evidence>
<dbReference type="InterPro" id="IPR051805">
    <property type="entry name" value="Dehydratase_Activator_Redct"/>
</dbReference>
<keyword evidence="3" id="KW-0408">Iron</keyword>
<evidence type="ECO:0000256" key="2">
    <source>
        <dbReference type="ARBA" id="ARBA00022723"/>
    </source>
</evidence>
<dbReference type="InterPro" id="IPR043129">
    <property type="entry name" value="ATPase_NBD"/>
</dbReference>
<keyword evidence="4" id="KW-0411">Iron-sulfur</keyword>
<dbReference type="Proteomes" id="UP000677305">
    <property type="component" value="Chromosome"/>
</dbReference>
<dbReference type="Gene3D" id="3.30.420.40">
    <property type="match status" value="4"/>
</dbReference>
<feature type="domain" description="ATPase BadF/BadG/BcrA/BcrD type" evidence="5">
    <location>
        <begin position="7"/>
        <end position="256"/>
    </location>
</feature>